<evidence type="ECO:0000313" key="3">
    <source>
        <dbReference type="Proteomes" id="UP000280197"/>
    </source>
</evidence>
<organism evidence="2 3">
    <name type="scientific">Streptomyces aquilus</name>
    <dbReference type="NCBI Taxonomy" id="2548456"/>
    <lineage>
        <taxon>Bacteria</taxon>
        <taxon>Bacillati</taxon>
        <taxon>Actinomycetota</taxon>
        <taxon>Actinomycetes</taxon>
        <taxon>Kitasatosporales</taxon>
        <taxon>Streptomycetaceae</taxon>
        <taxon>Streptomyces</taxon>
    </lineage>
</organism>
<dbReference type="AlphaFoldDB" id="A0A3Q9C8M0"/>
<dbReference type="PANTHER" id="PTHR35596">
    <property type="entry name" value="DUF2263 DOMAIN-CONTAINING PROTEIN"/>
    <property type="match status" value="1"/>
</dbReference>
<dbReference type="EMBL" id="CP034463">
    <property type="protein sequence ID" value="AZP23647.1"/>
    <property type="molecule type" value="Genomic_DNA"/>
</dbReference>
<dbReference type="Proteomes" id="UP000280197">
    <property type="component" value="Chromosome"/>
</dbReference>
<dbReference type="KEGG" id="saqu:EJC51_40725"/>
<proteinExistence type="predicted"/>
<dbReference type="Gene3D" id="3.40.220.10">
    <property type="entry name" value="Leucine Aminopeptidase, subunit E, domain 1"/>
    <property type="match status" value="1"/>
</dbReference>
<keyword evidence="3" id="KW-1185">Reference proteome</keyword>
<dbReference type="Pfam" id="PF10021">
    <property type="entry name" value="PARG_cat_microb"/>
    <property type="match status" value="1"/>
</dbReference>
<dbReference type="PANTHER" id="PTHR35596:SF1">
    <property type="entry name" value="MICROBIAL-TYPE PARG CATALYTIC DOMAIN-CONTAINING PROTEIN"/>
    <property type="match status" value="1"/>
</dbReference>
<name>A0A3Q9C8M0_9ACTN</name>
<feature type="domain" description="Microbial-type PARG catalytic" evidence="1">
    <location>
        <begin position="87"/>
        <end position="227"/>
    </location>
</feature>
<dbReference type="InterPro" id="IPR012664">
    <property type="entry name" value="CHP02452"/>
</dbReference>
<dbReference type="InterPro" id="IPR043472">
    <property type="entry name" value="Macro_dom-like"/>
</dbReference>
<reference evidence="2 3" key="1">
    <citation type="submission" date="2018-12" db="EMBL/GenBank/DDBJ databases">
        <authorList>
            <person name="Li K."/>
        </authorList>
    </citation>
    <scope>NUCLEOTIDE SEQUENCE [LARGE SCALE GENOMIC DNA]</scope>
    <source>
        <strain evidence="3">CR22</strain>
    </source>
</reference>
<dbReference type="NCBIfam" id="TIGR02452">
    <property type="entry name" value="TIGR02452 family protein"/>
    <property type="match status" value="1"/>
</dbReference>
<dbReference type="InterPro" id="IPR019261">
    <property type="entry name" value="PARG_cat_microbial"/>
</dbReference>
<accession>A0A3Q9C8M0</accession>
<gene>
    <name evidence="2" type="ORF">EJC51_40725</name>
</gene>
<sequence length="349" mass="37739">MLAGPALLVPPKTLAAIRTRVHFRAFGAEDLCFLRVSWAFSRRGNSVAPYDQHRPRCVHEHDGEARSARDRGAHGGGALSARLRGIAQQTEEIVEAGLYRASDGREVSIAAATEAARAATRLYGPEPVAVPSWTPAELFVEVTGESSLEAARRLGGAPAVLNFASARNPGGGYLNGAQAQEEALCRASALYACVRETRDFYDHHRAHRDPFYTDRVIHSPAVPVFRDDRGRLLDEPYRCGFLTAAAPNAGVVRRTAPERADELPRALAVRAERVLEVAAAEGYRRLVLGAWGCGVFQNDPVQVAGAFHALLAPGGRFDTAFEHVVFGVLDRTPGGVVRGAFEKVFQVQP</sequence>
<protein>
    <submittedName>
        <fullName evidence="2">TIGR02452 family protein</fullName>
    </submittedName>
</protein>
<evidence type="ECO:0000313" key="2">
    <source>
        <dbReference type="EMBL" id="AZP23647.1"/>
    </source>
</evidence>
<evidence type="ECO:0000259" key="1">
    <source>
        <dbReference type="Pfam" id="PF10021"/>
    </source>
</evidence>